<accession>A0A316ZBN5</accession>
<sequence length="181" mass="19926">MLRMAHARRRRQHHIISRPRRGMHRPRRPACDAACWAAAPPNAAAARVPRPAELGACEQRHRPAAKQRCLTMATQQQRPVGVISRRSQQGAACDEIARLRGTFCPPPAGAPTPAPTRMPGRSTAVRPLAQARCGSAHNDELPLIFVAALDIRRRLSLPHQPRAWPTAALHRRIVVEAGYSA</sequence>
<gene>
    <name evidence="2" type="ORF">FA09DRAFT_40940</name>
</gene>
<feature type="region of interest" description="Disordered" evidence="1">
    <location>
        <begin position="1"/>
        <end position="26"/>
    </location>
</feature>
<evidence type="ECO:0000256" key="1">
    <source>
        <dbReference type="SAM" id="MobiDB-lite"/>
    </source>
</evidence>
<proteinExistence type="predicted"/>
<protein>
    <submittedName>
        <fullName evidence="2">Uncharacterized protein</fullName>
    </submittedName>
</protein>
<name>A0A316ZBN5_9BASI</name>
<dbReference type="AlphaFoldDB" id="A0A316ZBN5"/>
<keyword evidence="3" id="KW-1185">Reference proteome</keyword>
<dbReference type="EMBL" id="KZ819294">
    <property type="protein sequence ID" value="PWN97613.1"/>
    <property type="molecule type" value="Genomic_DNA"/>
</dbReference>
<organism evidence="2 3">
    <name type="scientific">Tilletiopsis washingtonensis</name>
    <dbReference type="NCBI Taxonomy" id="58919"/>
    <lineage>
        <taxon>Eukaryota</taxon>
        <taxon>Fungi</taxon>
        <taxon>Dikarya</taxon>
        <taxon>Basidiomycota</taxon>
        <taxon>Ustilaginomycotina</taxon>
        <taxon>Exobasidiomycetes</taxon>
        <taxon>Entylomatales</taxon>
        <taxon>Entylomatales incertae sedis</taxon>
        <taxon>Tilletiopsis</taxon>
    </lineage>
</organism>
<reference evidence="2 3" key="1">
    <citation type="journal article" date="2018" name="Mol. Biol. Evol.">
        <title>Broad Genomic Sampling Reveals a Smut Pathogenic Ancestry of the Fungal Clade Ustilaginomycotina.</title>
        <authorList>
            <person name="Kijpornyongpan T."/>
            <person name="Mondo S.J."/>
            <person name="Barry K."/>
            <person name="Sandor L."/>
            <person name="Lee J."/>
            <person name="Lipzen A."/>
            <person name="Pangilinan J."/>
            <person name="LaButti K."/>
            <person name="Hainaut M."/>
            <person name="Henrissat B."/>
            <person name="Grigoriev I.V."/>
            <person name="Spatafora J.W."/>
            <person name="Aime M.C."/>
        </authorList>
    </citation>
    <scope>NUCLEOTIDE SEQUENCE [LARGE SCALE GENOMIC DNA]</scope>
    <source>
        <strain evidence="2 3">MCA 4186</strain>
    </source>
</reference>
<evidence type="ECO:0000313" key="2">
    <source>
        <dbReference type="EMBL" id="PWN97613.1"/>
    </source>
</evidence>
<dbReference type="GeneID" id="37273188"/>
<dbReference type="Proteomes" id="UP000245946">
    <property type="component" value="Unassembled WGS sequence"/>
</dbReference>
<evidence type="ECO:0000313" key="3">
    <source>
        <dbReference type="Proteomes" id="UP000245946"/>
    </source>
</evidence>
<dbReference type="RefSeq" id="XP_025597892.1">
    <property type="nucleotide sequence ID" value="XM_025745644.1"/>
</dbReference>